<dbReference type="GO" id="GO:0009738">
    <property type="term" value="P:abscisic acid-activated signaling pathway"/>
    <property type="evidence" value="ECO:0007669"/>
    <property type="project" value="TreeGrafter"/>
</dbReference>
<sequence length="154" mass="17149">MSEMFRAKVGVGIERLWKALAKDLRFVIPKAIPSLVKQVEVVEGDGGLGTVFLFSFGSDVTTMTYQKEKIVELDESLHQMGLQVIEGGHLDLGFSSYTTTFQLTTADYEEQKTLINFKVSYESEIEESAMPSKTTASILAFISRLESYLLNGSF</sequence>
<protein>
    <recommendedName>
        <fullName evidence="4">Bet v I/Major latex protein domain-containing protein</fullName>
    </recommendedName>
</protein>
<proteinExistence type="inferred from homology"/>
<evidence type="ECO:0000313" key="6">
    <source>
        <dbReference type="Proteomes" id="UP001187192"/>
    </source>
</evidence>
<evidence type="ECO:0000313" key="5">
    <source>
        <dbReference type="EMBL" id="GMN66164.1"/>
    </source>
</evidence>
<comment type="similarity">
    <text evidence="1">Belongs to the BetVI family.</text>
</comment>
<feature type="domain" description="Bet v I/Major latex protein" evidence="4">
    <location>
        <begin position="4"/>
        <end position="152"/>
    </location>
</feature>
<keyword evidence="2" id="KW-0611">Plant defense</keyword>
<dbReference type="GO" id="GO:0005737">
    <property type="term" value="C:cytoplasm"/>
    <property type="evidence" value="ECO:0007669"/>
    <property type="project" value="TreeGrafter"/>
</dbReference>
<dbReference type="GO" id="GO:0038023">
    <property type="term" value="F:signaling receptor activity"/>
    <property type="evidence" value="ECO:0007669"/>
    <property type="project" value="TreeGrafter"/>
</dbReference>
<dbReference type="SUPFAM" id="SSF55961">
    <property type="entry name" value="Bet v1-like"/>
    <property type="match status" value="1"/>
</dbReference>
<evidence type="ECO:0000256" key="2">
    <source>
        <dbReference type="ARBA" id="ARBA00022821"/>
    </source>
</evidence>
<organism evidence="5 6">
    <name type="scientific">Ficus carica</name>
    <name type="common">Common fig</name>
    <dbReference type="NCBI Taxonomy" id="3494"/>
    <lineage>
        <taxon>Eukaryota</taxon>
        <taxon>Viridiplantae</taxon>
        <taxon>Streptophyta</taxon>
        <taxon>Embryophyta</taxon>
        <taxon>Tracheophyta</taxon>
        <taxon>Spermatophyta</taxon>
        <taxon>Magnoliopsida</taxon>
        <taxon>eudicotyledons</taxon>
        <taxon>Gunneridae</taxon>
        <taxon>Pentapetalae</taxon>
        <taxon>rosids</taxon>
        <taxon>fabids</taxon>
        <taxon>Rosales</taxon>
        <taxon>Moraceae</taxon>
        <taxon>Ficeae</taxon>
        <taxon>Ficus</taxon>
    </lineage>
</organism>
<name>A0AA88E9Z6_FICCA</name>
<dbReference type="Pfam" id="PF00407">
    <property type="entry name" value="Bet_v_1"/>
    <property type="match status" value="1"/>
</dbReference>
<evidence type="ECO:0000256" key="3">
    <source>
        <dbReference type="ARBA" id="ARBA00023265"/>
    </source>
</evidence>
<dbReference type="InterPro" id="IPR050279">
    <property type="entry name" value="Plant_def-hormone_signal"/>
</dbReference>
<dbReference type="Gene3D" id="3.30.530.20">
    <property type="match status" value="1"/>
</dbReference>
<dbReference type="InterPro" id="IPR023393">
    <property type="entry name" value="START-like_dom_sf"/>
</dbReference>
<dbReference type="Proteomes" id="UP001187192">
    <property type="component" value="Unassembled WGS sequence"/>
</dbReference>
<evidence type="ECO:0000256" key="1">
    <source>
        <dbReference type="ARBA" id="ARBA00009744"/>
    </source>
</evidence>
<dbReference type="InterPro" id="IPR000916">
    <property type="entry name" value="Bet_v_I/MLP"/>
</dbReference>
<keyword evidence="3" id="KW-0568">Pathogenesis-related protein</keyword>
<keyword evidence="6" id="KW-1185">Reference proteome</keyword>
<dbReference type="EMBL" id="BTGU01000293">
    <property type="protein sequence ID" value="GMN66164.1"/>
    <property type="molecule type" value="Genomic_DNA"/>
</dbReference>
<dbReference type="PANTHER" id="PTHR31213:SF64">
    <property type="entry name" value="PHYTOHORMONE-BINDING PROTEIN"/>
    <property type="match status" value="1"/>
</dbReference>
<dbReference type="GO" id="GO:0005634">
    <property type="term" value="C:nucleus"/>
    <property type="evidence" value="ECO:0007669"/>
    <property type="project" value="TreeGrafter"/>
</dbReference>
<evidence type="ECO:0000259" key="4">
    <source>
        <dbReference type="SMART" id="SM01037"/>
    </source>
</evidence>
<comment type="caution">
    <text evidence="5">The sequence shown here is derived from an EMBL/GenBank/DDBJ whole genome shotgun (WGS) entry which is preliminary data.</text>
</comment>
<dbReference type="GO" id="GO:0010427">
    <property type="term" value="F:abscisic acid binding"/>
    <property type="evidence" value="ECO:0007669"/>
    <property type="project" value="TreeGrafter"/>
</dbReference>
<dbReference type="GO" id="GO:0004864">
    <property type="term" value="F:protein phosphatase inhibitor activity"/>
    <property type="evidence" value="ECO:0007669"/>
    <property type="project" value="TreeGrafter"/>
</dbReference>
<dbReference type="CDD" id="cd07816">
    <property type="entry name" value="Bet_v1-like"/>
    <property type="match status" value="1"/>
</dbReference>
<dbReference type="FunFam" id="3.30.530.20:FF:000007">
    <property type="entry name" value="Major pollen allergen Bet v 1-A"/>
    <property type="match status" value="1"/>
</dbReference>
<dbReference type="PANTHER" id="PTHR31213">
    <property type="entry name" value="OS08G0374000 PROTEIN-RELATED"/>
    <property type="match status" value="1"/>
</dbReference>
<dbReference type="SMART" id="SM01037">
    <property type="entry name" value="Bet_v_1"/>
    <property type="match status" value="1"/>
</dbReference>
<dbReference type="AlphaFoldDB" id="A0AA88E9Z6"/>
<dbReference type="GO" id="GO:0006952">
    <property type="term" value="P:defense response"/>
    <property type="evidence" value="ECO:0007669"/>
    <property type="project" value="UniProtKB-KW"/>
</dbReference>
<gene>
    <name evidence="5" type="ORF">TIFTF001_035232</name>
</gene>
<reference evidence="5" key="1">
    <citation type="submission" date="2023-07" db="EMBL/GenBank/DDBJ databases">
        <title>draft genome sequence of fig (Ficus carica).</title>
        <authorList>
            <person name="Takahashi T."/>
            <person name="Nishimura K."/>
        </authorList>
    </citation>
    <scope>NUCLEOTIDE SEQUENCE</scope>
</reference>
<accession>A0AA88E9Z6</accession>